<dbReference type="InterPro" id="IPR021840">
    <property type="entry name" value="DUF3433"/>
</dbReference>
<feature type="transmembrane region" description="Helical" evidence="2">
    <location>
        <begin position="118"/>
        <end position="140"/>
    </location>
</feature>
<comment type="caution">
    <text evidence="3">The sequence shown here is derived from an EMBL/GenBank/DDBJ whole genome shotgun (WGS) entry which is preliminary data.</text>
</comment>
<organism evidence="3 4">
    <name type="scientific">Paramarasmius palmivorus</name>
    <dbReference type="NCBI Taxonomy" id="297713"/>
    <lineage>
        <taxon>Eukaryota</taxon>
        <taxon>Fungi</taxon>
        <taxon>Dikarya</taxon>
        <taxon>Basidiomycota</taxon>
        <taxon>Agaricomycotina</taxon>
        <taxon>Agaricomycetes</taxon>
        <taxon>Agaricomycetidae</taxon>
        <taxon>Agaricales</taxon>
        <taxon>Marasmiineae</taxon>
        <taxon>Marasmiaceae</taxon>
        <taxon>Paramarasmius</taxon>
    </lineage>
</organism>
<dbReference type="EMBL" id="JAYKXP010000158">
    <property type="protein sequence ID" value="KAK7021922.1"/>
    <property type="molecule type" value="Genomic_DNA"/>
</dbReference>
<keyword evidence="2" id="KW-1133">Transmembrane helix</keyword>
<feature type="compositionally biased region" description="Pro residues" evidence="1">
    <location>
        <begin position="55"/>
        <end position="68"/>
    </location>
</feature>
<dbReference type="Proteomes" id="UP001383192">
    <property type="component" value="Unassembled WGS sequence"/>
</dbReference>
<feature type="transmembrane region" description="Helical" evidence="2">
    <location>
        <begin position="160"/>
        <end position="182"/>
    </location>
</feature>
<accession>A0AAW0B816</accession>
<reference evidence="3 4" key="1">
    <citation type="submission" date="2024-01" db="EMBL/GenBank/DDBJ databases">
        <title>A draft genome for a cacao thread blight-causing isolate of Paramarasmius palmivorus.</title>
        <authorList>
            <person name="Baruah I.K."/>
            <person name="Bukari Y."/>
            <person name="Amoako-Attah I."/>
            <person name="Meinhardt L.W."/>
            <person name="Bailey B.A."/>
            <person name="Cohen S.P."/>
        </authorList>
    </citation>
    <scope>NUCLEOTIDE SEQUENCE [LARGE SCALE GENOMIC DNA]</scope>
    <source>
        <strain evidence="3 4">GH-12</strain>
    </source>
</reference>
<name>A0AAW0B816_9AGAR</name>
<feature type="transmembrane region" description="Helical" evidence="2">
    <location>
        <begin position="569"/>
        <end position="592"/>
    </location>
</feature>
<dbReference type="AlphaFoldDB" id="A0AAW0B816"/>
<feature type="region of interest" description="Disordered" evidence="1">
    <location>
        <begin position="1"/>
        <end position="107"/>
    </location>
</feature>
<keyword evidence="2" id="KW-0812">Transmembrane</keyword>
<sequence>MSSSPTHPAQQRAGHSYNSEMTTVADENGALENKTTSVAQSLPRGAAMPTTPTTPQYPPQPPDSPPGTPNQRLLDSHSDAHVQFANYPSEDKRKSWDAPKGKDDRAGKPWIPLPLRPWFWLTFVVILILLAIGLEVALHFSNKNNGFAVRGDPTNNQASVWHYVYTLPPVIVAMFIVAMWTWTDIEIKKMQASLPYVDLVHGDSPPHRSLLLDYTRTNRASSNFVVWIHALSNRHFTVFLASLMLLTSLSFQPLSAALLNVRDTWWSLPDATVNTKTILGLNQNAAFSDLTAFLSSAGFAGATALFNLPQPAFTNGLYTIMQFDMPDVTRNGTSIFVNATAIKTDPGCQPVEPTMVQVGGNGEWNNSVERDGCGLNWTVSRTGPNLFGATAANCTSGEFANVEPQFRPVVFWFFTYQPSARSSATICTPRFQLFDVAVTIDLGSGNVTKVVEQGPLSNFSSQAASLDTLQSRAYNGIDFPANVTDSDSTINSRKQAIQLTMPAAIFQRAVESPEGIEGSFAADRFVGLSTGVYTIYLSLLARDIYFVPAQESITVGIKTTVKRLFLSSVAVHLLAAGLITVSIVACCVHIVHRHERRNLRLRHEPGTIASAVSIGGQTGMGQLLSGLGGGSADEDEMKKMLKSKKFRIDPKTMKIVMEGEDGYEYASTPTQVDLVGRRKSVFEALQRGGRRISVFRGEEGAGLRSPKSPRE</sequence>
<dbReference type="PANTHER" id="PTHR37544">
    <property type="entry name" value="SPRAY-RELATED"/>
    <property type="match status" value="1"/>
</dbReference>
<evidence type="ECO:0000256" key="1">
    <source>
        <dbReference type="SAM" id="MobiDB-lite"/>
    </source>
</evidence>
<keyword evidence="4" id="KW-1185">Reference proteome</keyword>
<dbReference type="PANTHER" id="PTHR37544:SF3">
    <property type="entry name" value="SPRAY"/>
    <property type="match status" value="1"/>
</dbReference>
<evidence type="ECO:0000256" key="2">
    <source>
        <dbReference type="SAM" id="Phobius"/>
    </source>
</evidence>
<feature type="compositionally biased region" description="Basic and acidic residues" evidence="1">
    <location>
        <begin position="89"/>
        <end position="107"/>
    </location>
</feature>
<keyword evidence="2" id="KW-0472">Membrane</keyword>
<evidence type="ECO:0000313" key="4">
    <source>
        <dbReference type="Proteomes" id="UP001383192"/>
    </source>
</evidence>
<protein>
    <submittedName>
        <fullName evidence="3">Uncharacterized protein</fullName>
    </submittedName>
</protein>
<evidence type="ECO:0000313" key="3">
    <source>
        <dbReference type="EMBL" id="KAK7021922.1"/>
    </source>
</evidence>
<dbReference type="Pfam" id="PF11915">
    <property type="entry name" value="DUF3433"/>
    <property type="match status" value="1"/>
</dbReference>
<proteinExistence type="predicted"/>
<gene>
    <name evidence="3" type="ORF">VNI00_017151</name>
</gene>